<keyword evidence="2" id="KW-1185">Reference proteome</keyword>
<dbReference type="Proteomes" id="UP000799754">
    <property type="component" value="Unassembled WGS sequence"/>
</dbReference>
<protein>
    <submittedName>
        <fullName evidence="1">Uncharacterized protein</fullName>
    </submittedName>
</protein>
<sequence length="160" mass="18193">MPFRSVNLGSVRHPGGSFALIKWDKNEVCALPEFENALSIVARHPNIHTLRMLNLPNIQYSSPVNPMSIWKSISDDDAMKCQALMGKFAEEVFRFLANCNSTVQFIDINPLLLPPTPPKWDDNDHQWPLYAYTAHTTSLEGHTISWAKPCKLNFAIKMLR</sequence>
<accession>A0ACB6SGS8</accession>
<evidence type="ECO:0000313" key="1">
    <source>
        <dbReference type="EMBL" id="KAF2633371.1"/>
    </source>
</evidence>
<gene>
    <name evidence="1" type="ORF">BU25DRAFT_486486</name>
</gene>
<comment type="caution">
    <text evidence="1">The sequence shown here is derived from an EMBL/GenBank/DDBJ whole genome shotgun (WGS) entry which is preliminary data.</text>
</comment>
<dbReference type="EMBL" id="MU006701">
    <property type="protein sequence ID" value="KAF2633371.1"/>
    <property type="molecule type" value="Genomic_DNA"/>
</dbReference>
<name>A0ACB6SGS8_9PLEO</name>
<proteinExistence type="predicted"/>
<reference evidence="1" key="1">
    <citation type="journal article" date="2020" name="Stud. Mycol.">
        <title>101 Dothideomycetes genomes: a test case for predicting lifestyles and emergence of pathogens.</title>
        <authorList>
            <person name="Haridas S."/>
            <person name="Albert R."/>
            <person name="Binder M."/>
            <person name="Bloem J."/>
            <person name="Labutti K."/>
            <person name="Salamov A."/>
            <person name="Andreopoulos B."/>
            <person name="Baker S."/>
            <person name="Barry K."/>
            <person name="Bills G."/>
            <person name="Bluhm B."/>
            <person name="Cannon C."/>
            <person name="Castanera R."/>
            <person name="Culley D."/>
            <person name="Daum C."/>
            <person name="Ezra D."/>
            <person name="Gonzalez J."/>
            <person name="Henrissat B."/>
            <person name="Kuo A."/>
            <person name="Liang C."/>
            <person name="Lipzen A."/>
            <person name="Lutzoni F."/>
            <person name="Magnuson J."/>
            <person name="Mondo S."/>
            <person name="Nolan M."/>
            <person name="Ohm R."/>
            <person name="Pangilinan J."/>
            <person name="Park H.-J."/>
            <person name="Ramirez L."/>
            <person name="Alfaro M."/>
            <person name="Sun H."/>
            <person name="Tritt A."/>
            <person name="Yoshinaga Y."/>
            <person name="Zwiers L.-H."/>
            <person name="Turgeon B."/>
            <person name="Goodwin S."/>
            <person name="Spatafora J."/>
            <person name="Crous P."/>
            <person name="Grigoriev I."/>
        </authorList>
    </citation>
    <scope>NUCLEOTIDE SEQUENCE</scope>
    <source>
        <strain evidence="1">CBS 525.71</strain>
    </source>
</reference>
<evidence type="ECO:0000313" key="2">
    <source>
        <dbReference type="Proteomes" id="UP000799754"/>
    </source>
</evidence>
<organism evidence="1 2">
    <name type="scientific">Macroventuria anomochaeta</name>
    <dbReference type="NCBI Taxonomy" id="301207"/>
    <lineage>
        <taxon>Eukaryota</taxon>
        <taxon>Fungi</taxon>
        <taxon>Dikarya</taxon>
        <taxon>Ascomycota</taxon>
        <taxon>Pezizomycotina</taxon>
        <taxon>Dothideomycetes</taxon>
        <taxon>Pleosporomycetidae</taxon>
        <taxon>Pleosporales</taxon>
        <taxon>Pleosporineae</taxon>
        <taxon>Didymellaceae</taxon>
        <taxon>Macroventuria</taxon>
    </lineage>
</organism>